<dbReference type="KEGG" id="hoh:Hoch_1510"/>
<protein>
    <submittedName>
        <fullName evidence="2">Uncharacterized protein</fullName>
    </submittedName>
</protein>
<dbReference type="STRING" id="502025.Hoch_1510"/>
<evidence type="ECO:0000313" key="2">
    <source>
        <dbReference type="EMBL" id="ACY14062.1"/>
    </source>
</evidence>
<dbReference type="RefSeq" id="WP_012826671.1">
    <property type="nucleotide sequence ID" value="NC_013440.1"/>
</dbReference>
<keyword evidence="1" id="KW-0175">Coiled coil</keyword>
<reference evidence="2 3" key="1">
    <citation type="journal article" date="2010" name="Stand. Genomic Sci.">
        <title>Complete genome sequence of Haliangium ochraceum type strain (SMP-2).</title>
        <authorList>
            <consortium name="US DOE Joint Genome Institute (JGI-PGF)"/>
            <person name="Ivanova N."/>
            <person name="Daum C."/>
            <person name="Lang E."/>
            <person name="Abt B."/>
            <person name="Kopitz M."/>
            <person name="Saunders E."/>
            <person name="Lapidus A."/>
            <person name="Lucas S."/>
            <person name="Glavina Del Rio T."/>
            <person name="Nolan M."/>
            <person name="Tice H."/>
            <person name="Copeland A."/>
            <person name="Cheng J.F."/>
            <person name="Chen F."/>
            <person name="Bruce D."/>
            <person name="Goodwin L."/>
            <person name="Pitluck S."/>
            <person name="Mavromatis K."/>
            <person name="Pati A."/>
            <person name="Mikhailova N."/>
            <person name="Chen A."/>
            <person name="Palaniappan K."/>
            <person name="Land M."/>
            <person name="Hauser L."/>
            <person name="Chang Y.J."/>
            <person name="Jeffries C.D."/>
            <person name="Detter J.C."/>
            <person name="Brettin T."/>
            <person name="Rohde M."/>
            <person name="Goker M."/>
            <person name="Bristow J."/>
            <person name="Markowitz V."/>
            <person name="Eisen J.A."/>
            <person name="Hugenholtz P."/>
            <person name="Kyrpides N.C."/>
            <person name="Klenk H.P."/>
        </authorList>
    </citation>
    <scope>NUCLEOTIDE SEQUENCE [LARGE SCALE GENOMIC DNA]</scope>
    <source>
        <strain evidence="3">DSM 14365 / CIP 107738 / JCM 11303 / AJ 13395 / SMP-2</strain>
    </source>
</reference>
<dbReference type="PROSITE" id="PS51257">
    <property type="entry name" value="PROKAR_LIPOPROTEIN"/>
    <property type="match status" value="1"/>
</dbReference>
<gene>
    <name evidence="2" type="ordered locus">Hoch_1510</name>
</gene>
<feature type="coiled-coil region" evidence="1">
    <location>
        <begin position="1596"/>
        <end position="1633"/>
    </location>
</feature>
<organism evidence="2 3">
    <name type="scientific">Haliangium ochraceum (strain DSM 14365 / JCM 11303 / SMP-2)</name>
    <dbReference type="NCBI Taxonomy" id="502025"/>
    <lineage>
        <taxon>Bacteria</taxon>
        <taxon>Pseudomonadati</taxon>
        <taxon>Myxococcota</taxon>
        <taxon>Polyangia</taxon>
        <taxon>Haliangiales</taxon>
        <taxon>Kofleriaceae</taxon>
        <taxon>Haliangium</taxon>
    </lineage>
</organism>
<evidence type="ECO:0000313" key="3">
    <source>
        <dbReference type="Proteomes" id="UP000001880"/>
    </source>
</evidence>
<accession>D0LVS8</accession>
<dbReference type="EMBL" id="CP001804">
    <property type="protein sequence ID" value="ACY14062.1"/>
    <property type="molecule type" value="Genomic_DNA"/>
</dbReference>
<evidence type="ECO:0000256" key="1">
    <source>
        <dbReference type="SAM" id="Coils"/>
    </source>
</evidence>
<dbReference type="Proteomes" id="UP000001880">
    <property type="component" value="Chromosome"/>
</dbReference>
<keyword evidence="3" id="KW-1185">Reference proteome</keyword>
<dbReference type="OrthoDB" id="5478571at2"/>
<dbReference type="HOGENOM" id="CLU_235886_0_0_7"/>
<proteinExistence type="predicted"/>
<name>D0LVS8_HALO1</name>
<sequence length="1897" mass="207380">MFHLRQHRWRRALFALALGVLLLGCGGGGGGENCEGDVCLPADDECQVGSEGCFCAAGDRCGTSAVGETLVCMEGLCQAPSCMLGDTGCQCRGGEDCNAEGDACSGGYCQPDGCLPGEKNCECLAGGCDPGLICATSGLCIDSKGYEGGQCLDNNRCHRGNRCDSDQNMCVYCELGSEGCQCSSAGTCGGGLRCVADMCLAAHTLPPAAPQCYTPCEADLVAENGQTRTCDAEGLMAGCIDGRECVDGSCVAPGESKPTCTDDLECPFFQVCLQGGCYANCESHDECPSGMGCYQKSCRVPCQSIKGGSNCPADYSCSAPDGENGYCTLLAPPDEDSGGTLPPSGGFQVSAEFLEFSNTHVEDSFTLINEDAFSQTFQIRKLWHTITDAEGNQEHVELRTDPATGELASCDAVRGECPMSWLVLGHAGSSSQGTTLEVTADAGCEDDCPEIRMSGVANAPGVTWEGEVEIVGTSGRSTVLLRYVQRPEGQWSGAMHYFGNFDDRAIDDWREDVDNTDEVKNALLLRWSAFRRGTIPWDEFEAVLTATREGSWDFSRIRERCREINGGAPNARCYPYSNPQGMKTYVQDYGETPIPSGISELPMAMNLRVVEAGEEGCQDSACLVGRIETQATLHYPADPSVLIGLAAAPDTGELIIPATEMTAEAVVGSRSLSDPTSPCQAGANKLATPWLVDGFTADSFLSADGLNRLQYHCLDGQVPYAGEPNSPALNARLARGNPVPDGWQRQRSLRLLDGALINQNELFLLFEERFDSFVDDLEGDAAAGHKQRISTYGYIKLTRQPMNLDPADEDENGVPDVYQGSPAPALQPDGPAATGMQCSAELLDDIGVGRNQLVLLVDTLIDGTQIADGQEPLSSGVHYYCEDTGHFDGGSGHRGNANDDREACPPGSRVTYFVVNPSLMSQADIADEDCQQDESGTGACQDTFNRWLDNGTILFTDPMYQCEDDSAAFCDDNRTDLRDGKLFYAPVLGQREHLALLPSIADAFRYKTRFTSRTGSEVGFAPQICIPGSSQIPYCYDPAVIEETRARVDCLLELYGDPALRDGTGSNLQAARTKLYRFLRGSFSEHIGAELPGPQDGFERLYAELLIMQGDESLTRAFASRFDLAAIGGASFQGSLFEPSGIELSGVAGFEMHKLYQAAQYYQMVLDRLYAMGPDMAEALSRGTTDLETNFISPETVVLYLDRAIRASTQKARAWSEVAKRYQNFARPDLARGVIERAYSATYLEGAILARLMYEIDERSLSIFRDQLQSTINDAHRRYRVALLDMRAVYQTLTDEVNFFGFAPDYIPFPTLDPNNVRDTNAFEILMIATQNKLTFARQREEQAIASDRNVEGDSAAFQAELVRIRNTFEGQLAALCGSFTAEDGRIYPAIRKYADLLPQLAAAGNPCGRIGNGQIHEAMGGTSVSSLDLKKALQAQDNIHEEIRIEEKRVKKQCDLGQEKIDYLYGPEGQQTKIHSLEAEIRGSEIIRDEARQVFNIASAAMGTAASCGPTSPSACGVGPAIAGVGAATEEVALLAGLAINSMQTEVDEIQRSIGEWEIGHECKIAEIDSNARTQTLTLQLKLADLEILQAVYRLRLAVSQVQQLRNQAERLQDEQQETEELLIDTEAARNNPNFRIYRNDAIINADIAFQDALRAAYRSTKVFEYYTSQSYADAEKLFLIRMVGAGEYNLENYLLDLQNAFTEFEEQFGLPDTRIAILSLRDDILAIPRLDEDGKAISEEQRIALMRQRLADVRLLDNRGYLSIPFQTEVESLSPLTRNHKVLYIEADVIGSRVGDTLGRVYVRQRGTGLVRDVLGEIAYYVFPERTSVLNTFFNGNRVFSPEVYRNGRLRDRPFVNSRWDLTLNLRDEPVNDDIDLTSLSDIRLNVYYTDFTVF</sequence>